<dbReference type="InterPro" id="IPR055356">
    <property type="entry name" value="ZP-N"/>
</dbReference>
<sequence length="212" mass="22920">TTGGIRLIIVQDGHRGGCSHSCTNGECSCPACWELGLNGKDCSPSPQETEVVCAADGITIKMSGCVIGDNEVQLIDGNCETTLNANGTESILATKLNECGTTAFHKGDCIMFSNQVIFTPPPLNGIRLDKRIAAQVDCFFNATAQATNYFTAVNGSTPQGIQLKSVFSLGEDQISPNKFLTEVKIFEDDRYAEETELSHGLISRIVFKMFYF</sequence>
<organism evidence="2">
    <name type="scientific">Oikopleura dioica</name>
    <name type="common">Tunicate</name>
    <dbReference type="NCBI Taxonomy" id="34765"/>
    <lineage>
        <taxon>Eukaryota</taxon>
        <taxon>Metazoa</taxon>
        <taxon>Chordata</taxon>
        <taxon>Tunicata</taxon>
        <taxon>Appendicularia</taxon>
        <taxon>Copelata</taxon>
        <taxon>Oikopleuridae</taxon>
        <taxon>Oikopleura</taxon>
    </lineage>
</organism>
<feature type="non-terminal residue" evidence="2">
    <location>
        <position position="1"/>
    </location>
</feature>
<accession>E4Z6E3</accession>
<dbReference type="AlphaFoldDB" id="E4Z6E3"/>
<evidence type="ECO:0000259" key="1">
    <source>
        <dbReference type="PROSITE" id="PS51034"/>
    </source>
</evidence>
<gene>
    <name evidence="2" type="ORF">GSOID_T00027854001</name>
</gene>
<dbReference type="EMBL" id="FN658041">
    <property type="protein sequence ID" value="CBY43271.1"/>
    <property type="molecule type" value="Genomic_DNA"/>
</dbReference>
<name>E4Z6E3_OIKDI</name>
<dbReference type="InterPro" id="IPR001507">
    <property type="entry name" value="ZP_dom"/>
</dbReference>
<proteinExistence type="predicted"/>
<dbReference type="Proteomes" id="UP000011014">
    <property type="component" value="Unassembled WGS sequence"/>
</dbReference>
<feature type="domain" description="ZP" evidence="1">
    <location>
        <begin position="52"/>
        <end position="212"/>
    </location>
</feature>
<dbReference type="Gene3D" id="2.60.40.3210">
    <property type="entry name" value="Zona pellucida, ZP-N domain"/>
    <property type="match status" value="1"/>
</dbReference>
<reference evidence="2" key="1">
    <citation type="journal article" date="2010" name="Science">
        <title>Plasticity of animal genome architecture unmasked by rapid evolution of a pelagic tunicate.</title>
        <authorList>
            <person name="Denoeud F."/>
            <person name="Henriet S."/>
            <person name="Mungpakdee S."/>
            <person name="Aury J.M."/>
            <person name="Da Silva C."/>
            <person name="Brinkmann H."/>
            <person name="Mikhaleva J."/>
            <person name="Olsen L.C."/>
            <person name="Jubin C."/>
            <person name="Canestro C."/>
            <person name="Bouquet J.M."/>
            <person name="Danks G."/>
            <person name="Poulain J."/>
            <person name="Campsteijn C."/>
            <person name="Adamski M."/>
            <person name="Cross I."/>
            <person name="Yadetie F."/>
            <person name="Muffato M."/>
            <person name="Louis A."/>
            <person name="Butcher S."/>
            <person name="Tsagkogeorga G."/>
            <person name="Konrad A."/>
            <person name="Singh S."/>
            <person name="Jensen M.F."/>
            <person name="Cong E.H."/>
            <person name="Eikeseth-Otteraa H."/>
            <person name="Noel B."/>
            <person name="Anthouard V."/>
            <person name="Porcel B.M."/>
            <person name="Kachouri-Lafond R."/>
            <person name="Nishino A."/>
            <person name="Ugolini M."/>
            <person name="Chourrout P."/>
            <person name="Nishida H."/>
            <person name="Aasland R."/>
            <person name="Huzurbazar S."/>
            <person name="Westhof E."/>
            <person name="Delsuc F."/>
            <person name="Lehrach H."/>
            <person name="Reinhardt R."/>
            <person name="Weissenbach J."/>
            <person name="Roy S.W."/>
            <person name="Artiguenave F."/>
            <person name="Postlethwait J.H."/>
            <person name="Manak J.R."/>
            <person name="Thompson E.M."/>
            <person name="Jaillon O."/>
            <person name="Du Pasquier L."/>
            <person name="Boudinot P."/>
            <person name="Liberles D.A."/>
            <person name="Volff J.N."/>
            <person name="Philippe H."/>
            <person name="Lenhard B."/>
            <person name="Roest Crollius H."/>
            <person name="Wincker P."/>
            <person name="Chourrout D."/>
        </authorList>
    </citation>
    <scope>NUCLEOTIDE SEQUENCE [LARGE SCALE GENOMIC DNA]</scope>
</reference>
<protein>
    <recommendedName>
        <fullName evidence="1">ZP domain-containing protein</fullName>
    </recommendedName>
</protein>
<dbReference type="PROSITE" id="PS51034">
    <property type="entry name" value="ZP_2"/>
    <property type="match status" value="1"/>
</dbReference>
<evidence type="ECO:0000313" key="2">
    <source>
        <dbReference type="EMBL" id="CBY43271.1"/>
    </source>
</evidence>
<dbReference type="Pfam" id="PF23344">
    <property type="entry name" value="ZP-N"/>
    <property type="match status" value="1"/>
</dbReference>